<reference evidence="2" key="1">
    <citation type="submission" date="2024-07" db="EMBL/GenBank/DDBJ databases">
        <authorList>
            <person name="Yu S.T."/>
        </authorList>
    </citation>
    <scope>NUCLEOTIDE SEQUENCE</scope>
    <source>
        <strain evidence="2">R35</strain>
    </source>
</reference>
<dbReference type="RefSeq" id="WP_369253730.1">
    <property type="nucleotide sequence ID" value="NZ_CP163440.1"/>
</dbReference>
<dbReference type="InterPro" id="IPR059050">
    <property type="entry name" value="Rv3660c_N"/>
</dbReference>
<protein>
    <recommendedName>
        <fullName evidence="1">Rv3660c-like CheY-like N-terminal domain-containing protein</fullName>
    </recommendedName>
</protein>
<feature type="domain" description="Rv3660c-like CheY-like N-terminal" evidence="1">
    <location>
        <begin position="50"/>
        <end position="124"/>
    </location>
</feature>
<accession>A0AB39RU03</accession>
<dbReference type="EMBL" id="CP163440">
    <property type="protein sequence ID" value="XDQ59355.1"/>
    <property type="molecule type" value="Genomic_DNA"/>
</dbReference>
<dbReference type="Pfam" id="PF26563">
    <property type="entry name" value="Rv3660c_N"/>
    <property type="match status" value="1"/>
</dbReference>
<sequence length="143" mass="15474">MSPTMSASAQAFEERPHQPVLVISDSPQDDPIGLLPCPVPLRHLPSPLFNADEYHGAPLVLLDDRSYTNFTLRHMPHRPGLIVTGADPDDGTAYPRAVAIGAEAVLRAGQDLAWLHLRLHAATDCHHAHWEALLPAPPPPDGS</sequence>
<dbReference type="AlphaFoldDB" id="A0AB39RU03"/>
<gene>
    <name evidence="2" type="ORF">AB5J50_00210</name>
</gene>
<evidence type="ECO:0000313" key="2">
    <source>
        <dbReference type="EMBL" id="XDQ59355.1"/>
    </source>
</evidence>
<evidence type="ECO:0000259" key="1">
    <source>
        <dbReference type="Pfam" id="PF26563"/>
    </source>
</evidence>
<proteinExistence type="predicted"/>
<organism evidence="2">
    <name type="scientific">Streptomyces sp. R35</name>
    <dbReference type="NCBI Taxonomy" id="3238630"/>
    <lineage>
        <taxon>Bacteria</taxon>
        <taxon>Bacillati</taxon>
        <taxon>Actinomycetota</taxon>
        <taxon>Actinomycetes</taxon>
        <taxon>Kitasatosporales</taxon>
        <taxon>Streptomycetaceae</taxon>
        <taxon>Streptomyces</taxon>
    </lineage>
</organism>
<name>A0AB39RU03_9ACTN</name>